<proteinExistence type="predicted"/>
<dbReference type="Gene3D" id="1.20.144.10">
    <property type="entry name" value="Phosphatidic acid phosphatase type 2/haloperoxidase"/>
    <property type="match status" value="2"/>
</dbReference>
<dbReference type="SMART" id="SM00014">
    <property type="entry name" value="acidPPc"/>
    <property type="match status" value="1"/>
</dbReference>
<keyword evidence="1" id="KW-1133">Transmembrane helix</keyword>
<name>A0ABS9UL12_9BACT</name>
<dbReference type="Proteomes" id="UP001165488">
    <property type="component" value="Unassembled WGS sequence"/>
</dbReference>
<feature type="transmembrane region" description="Helical" evidence="1">
    <location>
        <begin position="137"/>
        <end position="154"/>
    </location>
</feature>
<protein>
    <submittedName>
        <fullName evidence="3">Phosphatase PAP2 family protein</fullName>
    </submittedName>
</protein>
<dbReference type="PANTHER" id="PTHR14969:SF13">
    <property type="entry name" value="AT30094P"/>
    <property type="match status" value="1"/>
</dbReference>
<keyword evidence="4" id="KW-1185">Reference proteome</keyword>
<accession>A0ABS9UL12</accession>
<organism evidence="3 4">
    <name type="scientific">Belliella calami</name>
    <dbReference type="NCBI Taxonomy" id="2923436"/>
    <lineage>
        <taxon>Bacteria</taxon>
        <taxon>Pseudomonadati</taxon>
        <taxon>Bacteroidota</taxon>
        <taxon>Cytophagia</taxon>
        <taxon>Cytophagales</taxon>
        <taxon>Cyclobacteriaceae</taxon>
        <taxon>Belliella</taxon>
    </lineage>
</organism>
<evidence type="ECO:0000313" key="4">
    <source>
        <dbReference type="Proteomes" id="UP001165488"/>
    </source>
</evidence>
<feature type="domain" description="Phosphatidic acid phosphatase type 2/haloperoxidase" evidence="2">
    <location>
        <begin position="60"/>
        <end position="175"/>
    </location>
</feature>
<comment type="caution">
    <text evidence="3">The sequence shown here is derived from an EMBL/GenBank/DDBJ whole genome shotgun (WGS) entry which is preliminary data.</text>
</comment>
<dbReference type="RefSeq" id="WP_241273440.1">
    <property type="nucleotide sequence ID" value="NZ_JAKZGS010000002.1"/>
</dbReference>
<dbReference type="Pfam" id="PF01569">
    <property type="entry name" value="PAP2"/>
    <property type="match status" value="1"/>
</dbReference>
<dbReference type="InterPro" id="IPR036938">
    <property type="entry name" value="PAP2/HPO_sf"/>
</dbReference>
<dbReference type="EMBL" id="JAKZGS010000002">
    <property type="protein sequence ID" value="MCH7396923.1"/>
    <property type="molecule type" value="Genomic_DNA"/>
</dbReference>
<feature type="transmembrane region" description="Helical" evidence="1">
    <location>
        <begin position="114"/>
        <end position="130"/>
    </location>
</feature>
<evidence type="ECO:0000313" key="3">
    <source>
        <dbReference type="EMBL" id="MCH7396923.1"/>
    </source>
</evidence>
<keyword evidence="1" id="KW-0472">Membrane</keyword>
<feature type="transmembrane region" description="Helical" evidence="1">
    <location>
        <begin position="27"/>
        <end position="49"/>
    </location>
</feature>
<gene>
    <name evidence="3" type="ORF">MM236_02945</name>
</gene>
<dbReference type="SUPFAM" id="SSF48317">
    <property type="entry name" value="Acid phosphatase/Vanadium-dependent haloperoxidase"/>
    <property type="match status" value="1"/>
</dbReference>
<evidence type="ECO:0000259" key="2">
    <source>
        <dbReference type="SMART" id="SM00014"/>
    </source>
</evidence>
<sequence>MVESLKSWDESLFIYLNGFHTDFLDPIVFQLTHTIPWIPLYLFLVFLVVKKYGKQSWWVFISVGLTILIADQFTSGFMKPFFERLRPCHDPRWEGIIHNFGKCGGMYGFASSHASNSFGIATIMVLTLIDRFPAVKWLFLWAALFSYTRIYLGVHYPADVIVGASIGTFGAFLSYQIGMFLSSKITRKTPLG</sequence>
<keyword evidence="1" id="KW-0812">Transmembrane</keyword>
<feature type="transmembrane region" description="Helical" evidence="1">
    <location>
        <begin position="160"/>
        <end position="181"/>
    </location>
</feature>
<feature type="transmembrane region" description="Helical" evidence="1">
    <location>
        <begin position="56"/>
        <end position="77"/>
    </location>
</feature>
<dbReference type="CDD" id="cd03395">
    <property type="entry name" value="PAP2_like_4"/>
    <property type="match status" value="1"/>
</dbReference>
<dbReference type="InterPro" id="IPR000326">
    <property type="entry name" value="PAP2/HPO"/>
</dbReference>
<dbReference type="PANTHER" id="PTHR14969">
    <property type="entry name" value="SPHINGOSINE-1-PHOSPHATE PHOSPHOHYDROLASE"/>
    <property type="match status" value="1"/>
</dbReference>
<reference evidence="3" key="1">
    <citation type="submission" date="2022-03" db="EMBL/GenBank/DDBJ databases">
        <title>De novo assembled genomes of Belliella spp. (Cyclobacteriaceae) strains.</title>
        <authorList>
            <person name="Szabo A."/>
            <person name="Korponai K."/>
            <person name="Felfoldi T."/>
        </authorList>
    </citation>
    <scope>NUCLEOTIDE SEQUENCE</scope>
    <source>
        <strain evidence="3">DSM 107340</strain>
    </source>
</reference>
<evidence type="ECO:0000256" key="1">
    <source>
        <dbReference type="SAM" id="Phobius"/>
    </source>
</evidence>